<gene>
    <name evidence="1" type="ORF">GCK32_004880</name>
</gene>
<keyword evidence="2" id="KW-1185">Reference proteome</keyword>
<organism evidence="1 2">
    <name type="scientific">Trichostrongylus colubriformis</name>
    <name type="common">Black scour worm</name>
    <dbReference type="NCBI Taxonomy" id="6319"/>
    <lineage>
        <taxon>Eukaryota</taxon>
        <taxon>Metazoa</taxon>
        <taxon>Ecdysozoa</taxon>
        <taxon>Nematoda</taxon>
        <taxon>Chromadorea</taxon>
        <taxon>Rhabditida</taxon>
        <taxon>Rhabditina</taxon>
        <taxon>Rhabditomorpha</taxon>
        <taxon>Strongyloidea</taxon>
        <taxon>Trichostrongylidae</taxon>
        <taxon>Trichostrongylus</taxon>
    </lineage>
</organism>
<proteinExistence type="predicted"/>
<evidence type="ECO:0000313" key="1">
    <source>
        <dbReference type="EMBL" id="KAK5972905.1"/>
    </source>
</evidence>
<dbReference type="AlphaFoldDB" id="A0AAN8F9I2"/>
<accession>A0AAN8F9I2</accession>
<sequence>MGDELPNPAGRGKSLSDLGSQAAENMIIAINDPSAQWEVLSEEEISEIKRRCEELLDWFTYLDAENLTNYEVVISKDYLQSRQNKPCFDPHQMKDVADRFEEKGDLDFASEFDMTREQLILVILCAIMDENNSRNVKFEILCEALQLDRGTYHMVKRFLASGHDSPKTPKYLIMETYCNPIDCCLALTMAYCEVSGWPYSCDWSAIKYVTNVWTEEEQNEFDKLTRDEAQRQWDATKAFVLSPSSTGFQPSDHMRQCAVIENQLKALLTTADKVHGEMQELISAMGATALAERHEAVVNERNEAINNMVPPNVRDRPLMTDEELEKLDRELNEVRTRIRSVKKPSEWPAPPPEGLAGRLALSAGDFCLAKNDEVPVMIVAQVVCRVS</sequence>
<name>A0AAN8F9I2_TRICO</name>
<comment type="caution">
    <text evidence="1">The sequence shown here is derived from an EMBL/GenBank/DDBJ whole genome shotgun (WGS) entry which is preliminary data.</text>
</comment>
<protein>
    <submittedName>
        <fullName evidence="1">Uncharacterized protein</fullName>
    </submittedName>
</protein>
<evidence type="ECO:0000313" key="2">
    <source>
        <dbReference type="Proteomes" id="UP001331761"/>
    </source>
</evidence>
<dbReference type="EMBL" id="WIXE01016150">
    <property type="protein sequence ID" value="KAK5972905.1"/>
    <property type="molecule type" value="Genomic_DNA"/>
</dbReference>
<dbReference type="Proteomes" id="UP001331761">
    <property type="component" value="Unassembled WGS sequence"/>
</dbReference>
<reference evidence="1 2" key="1">
    <citation type="submission" date="2019-10" db="EMBL/GenBank/DDBJ databases">
        <title>Assembly and Annotation for the nematode Trichostrongylus colubriformis.</title>
        <authorList>
            <person name="Martin J."/>
        </authorList>
    </citation>
    <scope>NUCLEOTIDE SEQUENCE [LARGE SCALE GENOMIC DNA]</scope>
    <source>
        <strain evidence="1">G859</strain>
        <tissue evidence="1">Whole worm</tissue>
    </source>
</reference>